<feature type="active site" description="Proton donor" evidence="8">
    <location>
        <position position="274"/>
    </location>
</feature>
<name>A0A1I3MCM6_9PSEU</name>
<evidence type="ECO:0000256" key="6">
    <source>
        <dbReference type="ARBA" id="ARBA00029605"/>
    </source>
</evidence>
<dbReference type="Gene3D" id="3.40.50.1820">
    <property type="entry name" value="alpha/beta hydrolase"/>
    <property type="match status" value="1"/>
</dbReference>
<dbReference type="GO" id="GO:0004177">
    <property type="term" value="F:aminopeptidase activity"/>
    <property type="evidence" value="ECO:0007669"/>
    <property type="project" value="UniProtKB-EC"/>
</dbReference>
<dbReference type="PANTHER" id="PTHR43194">
    <property type="entry name" value="HYDROLASE ALPHA/BETA FOLD FAMILY"/>
    <property type="match status" value="1"/>
</dbReference>
<feature type="domain" description="AB hydrolase-1" evidence="9">
    <location>
        <begin position="29"/>
        <end position="280"/>
    </location>
</feature>
<evidence type="ECO:0000256" key="3">
    <source>
        <dbReference type="ARBA" id="ARBA00012568"/>
    </source>
</evidence>
<evidence type="ECO:0000256" key="7">
    <source>
        <dbReference type="PIRNR" id="PIRNR005539"/>
    </source>
</evidence>
<dbReference type="InterPro" id="IPR029058">
    <property type="entry name" value="AB_hydrolase_fold"/>
</dbReference>
<organism evidence="10 11">
    <name type="scientific">Amycolatopsis sacchari</name>
    <dbReference type="NCBI Taxonomy" id="115433"/>
    <lineage>
        <taxon>Bacteria</taxon>
        <taxon>Bacillati</taxon>
        <taxon>Actinomycetota</taxon>
        <taxon>Actinomycetes</taxon>
        <taxon>Pseudonocardiales</taxon>
        <taxon>Pseudonocardiaceae</taxon>
        <taxon>Amycolatopsis</taxon>
    </lineage>
</organism>
<dbReference type="InterPro" id="IPR005945">
    <property type="entry name" value="Pro_imino_pep"/>
</dbReference>
<dbReference type="EMBL" id="FORP01000002">
    <property type="protein sequence ID" value="SFI94446.1"/>
    <property type="molecule type" value="Genomic_DNA"/>
</dbReference>
<evidence type="ECO:0000256" key="5">
    <source>
        <dbReference type="ARBA" id="ARBA00022801"/>
    </source>
</evidence>
<protein>
    <recommendedName>
        <fullName evidence="4">Proline iminopeptidase</fullName>
        <ecNumber evidence="3">3.4.11.5</ecNumber>
    </recommendedName>
    <alternativeName>
        <fullName evidence="6">Prolyl aminopeptidase</fullName>
    </alternativeName>
</protein>
<dbReference type="Proteomes" id="UP000199025">
    <property type="component" value="Unassembled WGS sequence"/>
</dbReference>
<evidence type="ECO:0000259" key="9">
    <source>
        <dbReference type="Pfam" id="PF00561"/>
    </source>
</evidence>
<accession>A0A1I3MCM6</accession>
<reference evidence="10 11" key="1">
    <citation type="submission" date="2016-10" db="EMBL/GenBank/DDBJ databases">
        <authorList>
            <person name="de Groot N.N."/>
        </authorList>
    </citation>
    <scope>NUCLEOTIDE SEQUENCE [LARGE SCALE GENOMIC DNA]</scope>
    <source>
        <strain evidence="10 11">DSM 44468</strain>
    </source>
</reference>
<evidence type="ECO:0000313" key="10">
    <source>
        <dbReference type="EMBL" id="SFI94446.1"/>
    </source>
</evidence>
<evidence type="ECO:0000256" key="2">
    <source>
        <dbReference type="ARBA" id="ARBA00010088"/>
    </source>
</evidence>
<dbReference type="EC" id="3.4.11.5" evidence="3"/>
<evidence type="ECO:0000256" key="8">
    <source>
        <dbReference type="PIRSR" id="PIRSR005539-1"/>
    </source>
</evidence>
<dbReference type="PIRSF" id="PIRSF005539">
    <property type="entry name" value="Pept_S33_TRI_F1"/>
    <property type="match status" value="1"/>
</dbReference>
<dbReference type="OrthoDB" id="9796770at2"/>
<dbReference type="InterPro" id="IPR050228">
    <property type="entry name" value="Carboxylesterase_BioH"/>
</dbReference>
<dbReference type="RefSeq" id="WP_091504584.1">
    <property type="nucleotide sequence ID" value="NZ_FORP01000002.1"/>
</dbReference>
<keyword evidence="5 7" id="KW-0378">Hydrolase</keyword>
<dbReference type="PANTHER" id="PTHR43194:SF2">
    <property type="entry name" value="PEROXISOMAL MEMBRANE PROTEIN LPX1"/>
    <property type="match status" value="1"/>
</dbReference>
<evidence type="ECO:0000256" key="1">
    <source>
        <dbReference type="ARBA" id="ARBA00001585"/>
    </source>
</evidence>
<keyword evidence="11" id="KW-1185">Reference proteome</keyword>
<sequence length="296" mass="33235">MVPSTTGFAPFRDYRTWYRITGELGSGVPLVVLHGGPGCTHNYVLSIAGLANRHRAVVHYDQLGCGESTRLRDAEPGFWTVELFLEELGNLLTHLGIADEYDVLGQSWGGMLAAEHAVRKPAGLRRLVIADSPASMRDWTAAAEKLRAELPGDVRETLERYEAAEDYENPEYKAATDVFYARHVCRIVPNPPEVQRTNEALAEDPTVYRAMNGPNEFHVIGSLRDWSVIDRLPAVEVPTLVVNGRYDEATDDCVRPYLERIPDVRHHRFENSSHMPHVEEQDAYLEIVGAFLEAEK</sequence>
<feature type="active site" description="Nucleophile" evidence="8">
    <location>
        <position position="107"/>
    </location>
</feature>
<evidence type="ECO:0000313" key="11">
    <source>
        <dbReference type="Proteomes" id="UP000199025"/>
    </source>
</evidence>
<comment type="catalytic activity">
    <reaction evidence="1">
        <text>Release of N-terminal proline from a peptide.</text>
        <dbReference type="EC" id="3.4.11.5"/>
    </reaction>
</comment>
<proteinExistence type="inferred from homology"/>
<dbReference type="GO" id="GO:0006508">
    <property type="term" value="P:proteolysis"/>
    <property type="evidence" value="ECO:0007669"/>
    <property type="project" value="InterPro"/>
</dbReference>
<dbReference type="NCBIfam" id="TIGR01250">
    <property type="entry name" value="pro_imino_pep_2"/>
    <property type="match status" value="1"/>
</dbReference>
<gene>
    <name evidence="10" type="ORF">SAMN05421835_102263</name>
</gene>
<dbReference type="AlphaFoldDB" id="A0A1I3MCM6"/>
<dbReference type="PRINTS" id="PR00793">
    <property type="entry name" value="PROAMNOPTASE"/>
</dbReference>
<feature type="active site" evidence="8">
    <location>
        <position position="247"/>
    </location>
</feature>
<dbReference type="InterPro" id="IPR002410">
    <property type="entry name" value="Peptidase_S33"/>
</dbReference>
<comment type="similarity">
    <text evidence="2 7">Belongs to the peptidase S33 family.</text>
</comment>
<evidence type="ECO:0000256" key="4">
    <source>
        <dbReference type="ARBA" id="ARBA00021843"/>
    </source>
</evidence>
<dbReference type="InterPro" id="IPR000073">
    <property type="entry name" value="AB_hydrolase_1"/>
</dbReference>
<dbReference type="SUPFAM" id="SSF53474">
    <property type="entry name" value="alpha/beta-Hydrolases"/>
    <property type="match status" value="1"/>
</dbReference>
<dbReference type="STRING" id="115433.SAMN05421835_102263"/>
<dbReference type="Pfam" id="PF00561">
    <property type="entry name" value="Abhydrolase_1"/>
    <property type="match status" value="1"/>
</dbReference>